<protein>
    <submittedName>
        <fullName evidence="1">Uncharacterized protein</fullName>
    </submittedName>
</protein>
<dbReference type="InParanoid" id="D8LGD7"/>
<proteinExistence type="predicted"/>
<keyword evidence="2" id="KW-1185">Reference proteome</keyword>
<dbReference type="EMBL" id="FN649760">
    <property type="protein sequence ID" value="CBN75712.1"/>
    <property type="molecule type" value="Genomic_DNA"/>
</dbReference>
<sequence>MTRVTVICATPEALKEAYLAIMELPKLGGVRLRPVSQSGPGNPQQDILRVKNGFNSDWMPSGYRDVKLNPVVNDHVCEIQLHLREFFALKGGQHVVYEWARELNVTTDMRGEDLWKNLSPEVMKEMMRLAGQNWRETGFCLPDLQRAAGQYDLAEESHRKLPKGAENDARVAEDYDSKESRRALLRANAARARLALVLEKQARALVLEKQVRCNKQLNSDHYQNAPRECC</sequence>
<accession>D8LGD7</accession>
<evidence type="ECO:0000313" key="2">
    <source>
        <dbReference type="Proteomes" id="UP000002630"/>
    </source>
</evidence>
<dbReference type="OrthoDB" id="10415722at2759"/>
<gene>
    <name evidence="1" type="ORF">Esi_0167_0004</name>
</gene>
<name>D8LGD7_ECTSI</name>
<dbReference type="AlphaFoldDB" id="D8LGD7"/>
<organism evidence="1 2">
    <name type="scientific">Ectocarpus siliculosus</name>
    <name type="common">Brown alga</name>
    <name type="synonym">Conferva siliculosa</name>
    <dbReference type="NCBI Taxonomy" id="2880"/>
    <lineage>
        <taxon>Eukaryota</taxon>
        <taxon>Sar</taxon>
        <taxon>Stramenopiles</taxon>
        <taxon>Ochrophyta</taxon>
        <taxon>PX clade</taxon>
        <taxon>Phaeophyceae</taxon>
        <taxon>Ectocarpales</taxon>
        <taxon>Ectocarpaceae</taxon>
        <taxon>Ectocarpus</taxon>
    </lineage>
</organism>
<dbReference type="Proteomes" id="UP000002630">
    <property type="component" value="Unassembled WGS sequence"/>
</dbReference>
<reference evidence="1 2" key="1">
    <citation type="journal article" date="2010" name="Nature">
        <title>The Ectocarpus genome and the independent evolution of multicellularity in brown algae.</title>
        <authorList>
            <person name="Cock J.M."/>
            <person name="Sterck L."/>
            <person name="Rouze P."/>
            <person name="Scornet D."/>
            <person name="Allen A.E."/>
            <person name="Amoutzias G."/>
            <person name="Anthouard V."/>
            <person name="Artiguenave F."/>
            <person name="Aury J.M."/>
            <person name="Badger J.H."/>
            <person name="Beszteri B."/>
            <person name="Billiau K."/>
            <person name="Bonnet E."/>
            <person name="Bothwell J.H."/>
            <person name="Bowler C."/>
            <person name="Boyen C."/>
            <person name="Brownlee C."/>
            <person name="Carrano C.J."/>
            <person name="Charrier B."/>
            <person name="Cho G.Y."/>
            <person name="Coelho S.M."/>
            <person name="Collen J."/>
            <person name="Corre E."/>
            <person name="Da Silva C."/>
            <person name="Delage L."/>
            <person name="Delaroque N."/>
            <person name="Dittami S.M."/>
            <person name="Doulbeau S."/>
            <person name="Elias M."/>
            <person name="Farnham G."/>
            <person name="Gachon C.M."/>
            <person name="Gschloessl B."/>
            <person name="Heesch S."/>
            <person name="Jabbari K."/>
            <person name="Jubin C."/>
            <person name="Kawai H."/>
            <person name="Kimura K."/>
            <person name="Kloareg B."/>
            <person name="Kupper F.C."/>
            <person name="Lang D."/>
            <person name="Le Bail A."/>
            <person name="Leblanc C."/>
            <person name="Lerouge P."/>
            <person name="Lohr M."/>
            <person name="Lopez P.J."/>
            <person name="Martens C."/>
            <person name="Maumus F."/>
            <person name="Michel G."/>
            <person name="Miranda-Saavedra D."/>
            <person name="Morales J."/>
            <person name="Moreau H."/>
            <person name="Motomura T."/>
            <person name="Nagasato C."/>
            <person name="Napoli C.A."/>
            <person name="Nelson D.R."/>
            <person name="Nyvall-Collen P."/>
            <person name="Peters A.F."/>
            <person name="Pommier C."/>
            <person name="Potin P."/>
            <person name="Poulain J."/>
            <person name="Quesneville H."/>
            <person name="Read B."/>
            <person name="Rensing S.A."/>
            <person name="Ritter A."/>
            <person name="Rousvoal S."/>
            <person name="Samanta M."/>
            <person name="Samson G."/>
            <person name="Schroeder D.C."/>
            <person name="Segurens B."/>
            <person name="Strittmatter M."/>
            <person name="Tonon T."/>
            <person name="Tregear J.W."/>
            <person name="Valentin K."/>
            <person name="von Dassow P."/>
            <person name="Yamagishi T."/>
            <person name="Van de Peer Y."/>
            <person name="Wincker P."/>
        </authorList>
    </citation>
    <scope>NUCLEOTIDE SEQUENCE [LARGE SCALE GENOMIC DNA]</scope>
    <source>
        <strain evidence="2">Ec32 / CCAP1310/4</strain>
    </source>
</reference>
<evidence type="ECO:0000313" key="1">
    <source>
        <dbReference type="EMBL" id="CBN75712.1"/>
    </source>
</evidence>